<dbReference type="PANTHER" id="PTHR12619">
    <property type="entry name" value="RFX TRANSCRIPTION FACTOR FAMILY"/>
    <property type="match status" value="1"/>
</dbReference>
<feature type="domain" description="RFX-type winged-helix" evidence="11">
    <location>
        <begin position="70"/>
        <end position="145"/>
    </location>
</feature>
<evidence type="ECO:0000256" key="3">
    <source>
        <dbReference type="ARBA" id="ARBA00022782"/>
    </source>
</evidence>
<keyword evidence="3" id="KW-0221">Differentiation</keyword>
<dbReference type="AlphaFoldDB" id="A0AAD9IWB4"/>
<protein>
    <recommendedName>
        <fullName evidence="8">DNA-binding protein RFX6</fullName>
    </recommendedName>
    <alternativeName>
        <fullName evidence="9">Regulatory factor X 6</fullName>
    </alternativeName>
</protein>
<dbReference type="Proteomes" id="UP001208570">
    <property type="component" value="Unassembled WGS sequence"/>
</dbReference>
<dbReference type="EMBL" id="JAODUP010000998">
    <property type="protein sequence ID" value="KAK2142079.1"/>
    <property type="molecule type" value="Genomic_DNA"/>
</dbReference>
<dbReference type="InterPro" id="IPR036390">
    <property type="entry name" value="WH_DNA-bd_sf"/>
</dbReference>
<comment type="caution">
    <text evidence="12">The sequence shown here is derived from an EMBL/GenBank/DDBJ whole genome shotgun (WGS) entry which is preliminary data.</text>
</comment>
<evidence type="ECO:0000256" key="6">
    <source>
        <dbReference type="ARBA" id="ARBA00023163"/>
    </source>
</evidence>
<evidence type="ECO:0000256" key="2">
    <source>
        <dbReference type="ARBA" id="ARBA00022473"/>
    </source>
</evidence>
<name>A0AAD9IWB4_9ANNE</name>
<dbReference type="InterPro" id="IPR057321">
    <property type="entry name" value="RFX1-4/6/8-like_BCD"/>
</dbReference>
<dbReference type="InterPro" id="IPR036388">
    <property type="entry name" value="WH-like_DNA-bd_sf"/>
</dbReference>
<dbReference type="InterPro" id="IPR039779">
    <property type="entry name" value="RFX-like"/>
</dbReference>
<dbReference type="PROSITE" id="PS51526">
    <property type="entry name" value="RFX_DBD"/>
    <property type="match status" value="1"/>
</dbReference>
<dbReference type="GO" id="GO:0005634">
    <property type="term" value="C:nucleus"/>
    <property type="evidence" value="ECO:0007669"/>
    <property type="project" value="UniProtKB-SubCell"/>
</dbReference>
<evidence type="ECO:0000313" key="12">
    <source>
        <dbReference type="EMBL" id="KAK2142079.1"/>
    </source>
</evidence>
<feature type="region of interest" description="Disordered" evidence="10">
    <location>
        <begin position="483"/>
        <end position="530"/>
    </location>
</feature>
<dbReference type="FunFam" id="1.10.10.10:FF:000211">
    <property type="entry name" value="Regulatory factor X, 6"/>
    <property type="match status" value="1"/>
</dbReference>
<feature type="compositionally biased region" description="Polar residues" evidence="10">
    <location>
        <begin position="516"/>
        <end position="526"/>
    </location>
</feature>
<gene>
    <name evidence="12" type="ORF">LSH36_998g00009</name>
</gene>
<evidence type="ECO:0000256" key="5">
    <source>
        <dbReference type="ARBA" id="ARBA00023125"/>
    </source>
</evidence>
<dbReference type="GO" id="GO:0000981">
    <property type="term" value="F:DNA-binding transcription factor activity, RNA polymerase II-specific"/>
    <property type="evidence" value="ECO:0007669"/>
    <property type="project" value="TreeGrafter"/>
</dbReference>
<dbReference type="Pfam" id="PF25340">
    <property type="entry name" value="BCD_RFX"/>
    <property type="match status" value="1"/>
</dbReference>
<feature type="compositionally biased region" description="Polar residues" evidence="10">
    <location>
        <begin position="543"/>
        <end position="563"/>
    </location>
</feature>
<keyword evidence="2" id="KW-0217">Developmental protein</keyword>
<dbReference type="GO" id="GO:0000978">
    <property type="term" value="F:RNA polymerase II cis-regulatory region sequence-specific DNA binding"/>
    <property type="evidence" value="ECO:0007669"/>
    <property type="project" value="TreeGrafter"/>
</dbReference>
<reference evidence="12" key="1">
    <citation type="journal article" date="2023" name="Mol. Biol. Evol.">
        <title>Third-Generation Sequencing Reveals the Adaptive Role of the Epigenome in Three Deep-Sea Polychaetes.</title>
        <authorList>
            <person name="Perez M."/>
            <person name="Aroh O."/>
            <person name="Sun Y."/>
            <person name="Lan Y."/>
            <person name="Juniper S.K."/>
            <person name="Young C.R."/>
            <person name="Angers B."/>
            <person name="Qian P.Y."/>
        </authorList>
    </citation>
    <scope>NUCLEOTIDE SEQUENCE</scope>
    <source>
        <strain evidence="12">P08H-3</strain>
    </source>
</reference>
<dbReference type="Gene3D" id="1.10.10.10">
    <property type="entry name" value="Winged helix-like DNA-binding domain superfamily/Winged helix DNA-binding domain"/>
    <property type="match status" value="1"/>
</dbReference>
<evidence type="ECO:0000256" key="1">
    <source>
        <dbReference type="ARBA" id="ARBA00004123"/>
    </source>
</evidence>
<evidence type="ECO:0000256" key="10">
    <source>
        <dbReference type="SAM" id="MobiDB-lite"/>
    </source>
</evidence>
<keyword evidence="13" id="KW-1185">Reference proteome</keyword>
<evidence type="ECO:0000256" key="9">
    <source>
        <dbReference type="ARBA" id="ARBA00077088"/>
    </source>
</evidence>
<feature type="region of interest" description="Disordered" evidence="10">
    <location>
        <begin position="543"/>
        <end position="569"/>
    </location>
</feature>
<evidence type="ECO:0000313" key="13">
    <source>
        <dbReference type="Proteomes" id="UP001208570"/>
    </source>
</evidence>
<sequence length="693" mass="79213">MIELVHCCGKLAGRGEHSVIEHSTSCRGAIVCYAARRRPVLFLYWQRDWPIINEQKENKSASKPHSTPLTLKWLDDNYELADGVCIPRNTMYIHYLDFCEKNDSQPVNAASFGKIVRQQFPHLTTRRLGTRGQSRYHYYGIGVKEGSPYYEVMYSKKGVNNRPPDGRKEPVRQMVTYSPRSKLGTLLPEFPNIKEFKWPPDVAMDKVTTFLMMYRTHCQRILDTVIRANFDEVQSFLLHFWQGMPQHLVSILGTTFIVNLVGICDSILYKAIAGVLMPTVLQALPDSLTQVIRRFARQLDEWLHTALQGLPETLREMKFDLYKEFERLLQEQAPLEAYMEWLDVMVNSCVVQVAAHKPGSLRRIARQFLLMWSCFGTRVIRDMTLHSAPSFGSFHLLHLMFDDYVLYLVETIHAEERANDLLRAIKGQERLIDPREDDVLPRPHFTESYEVGFHGNRSQTPNHVIAGRQTVITDTRQAYENTGHLTTSPRAASGHNGESPSHSSMTSYDARGDSDLQVSPVNSENRPFNRYMNMADTNVATSTDLSSNYNQTGGCGNPSQYSYSERDYGQSGDWSNKYGSLSTSVTSYQQTAVHCPNTYSYGREFENSCYQTYEVNAYTSAMRMRPEASYCYNQYGNDVRAYGDYSVTDLSNRKRKCGHEDDADLTAKRDGASLNTLTYDYGMAQDYVNVKPT</sequence>
<keyword evidence="4" id="KW-0805">Transcription regulation</keyword>
<feature type="compositionally biased region" description="Polar residues" evidence="10">
    <location>
        <begin position="483"/>
        <end position="507"/>
    </location>
</feature>
<accession>A0AAD9IWB4</accession>
<comment type="subcellular location">
    <subcellularLocation>
        <location evidence="1">Nucleus</location>
    </subcellularLocation>
</comment>
<evidence type="ECO:0000259" key="11">
    <source>
        <dbReference type="PROSITE" id="PS51526"/>
    </source>
</evidence>
<dbReference type="SUPFAM" id="SSF46785">
    <property type="entry name" value="Winged helix' DNA-binding domain"/>
    <property type="match status" value="1"/>
</dbReference>
<evidence type="ECO:0000256" key="8">
    <source>
        <dbReference type="ARBA" id="ARBA00072476"/>
    </source>
</evidence>
<dbReference type="InterPro" id="IPR003150">
    <property type="entry name" value="DNA-bd_RFX"/>
</dbReference>
<evidence type="ECO:0000256" key="4">
    <source>
        <dbReference type="ARBA" id="ARBA00023015"/>
    </source>
</evidence>
<dbReference type="PANTHER" id="PTHR12619:SF5">
    <property type="entry name" value="TRANSCRIPTION FACTOR RFX4"/>
    <property type="match status" value="1"/>
</dbReference>
<keyword evidence="6" id="KW-0804">Transcription</keyword>
<keyword evidence="5" id="KW-0238">DNA-binding</keyword>
<proteinExistence type="predicted"/>
<keyword evidence="7" id="KW-0539">Nucleus</keyword>
<dbReference type="GO" id="GO:0030154">
    <property type="term" value="P:cell differentiation"/>
    <property type="evidence" value="ECO:0007669"/>
    <property type="project" value="UniProtKB-KW"/>
</dbReference>
<evidence type="ECO:0000256" key="7">
    <source>
        <dbReference type="ARBA" id="ARBA00023242"/>
    </source>
</evidence>
<dbReference type="Pfam" id="PF02257">
    <property type="entry name" value="RFX_DNA_binding"/>
    <property type="match status" value="1"/>
</dbReference>
<organism evidence="12 13">
    <name type="scientific">Paralvinella palmiformis</name>
    <dbReference type="NCBI Taxonomy" id="53620"/>
    <lineage>
        <taxon>Eukaryota</taxon>
        <taxon>Metazoa</taxon>
        <taxon>Spiralia</taxon>
        <taxon>Lophotrochozoa</taxon>
        <taxon>Annelida</taxon>
        <taxon>Polychaeta</taxon>
        <taxon>Sedentaria</taxon>
        <taxon>Canalipalpata</taxon>
        <taxon>Terebellida</taxon>
        <taxon>Terebelliformia</taxon>
        <taxon>Alvinellidae</taxon>
        <taxon>Paralvinella</taxon>
    </lineage>
</organism>